<reference evidence="1" key="2">
    <citation type="submission" date="2025-08" db="UniProtKB">
        <authorList>
            <consortium name="Ensembl"/>
        </authorList>
    </citation>
    <scope>IDENTIFICATION</scope>
</reference>
<reference evidence="1" key="3">
    <citation type="submission" date="2025-09" db="UniProtKB">
        <authorList>
            <consortium name="Ensembl"/>
        </authorList>
    </citation>
    <scope>IDENTIFICATION</scope>
</reference>
<organism evidence="1">
    <name type="scientific">Ovis aries</name>
    <name type="common">Sheep</name>
    <dbReference type="NCBI Taxonomy" id="9940"/>
    <lineage>
        <taxon>Eukaryota</taxon>
        <taxon>Metazoa</taxon>
        <taxon>Chordata</taxon>
        <taxon>Craniata</taxon>
        <taxon>Vertebrata</taxon>
        <taxon>Euteleostomi</taxon>
        <taxon>Mammalia</taxon>
        <taxon>Eutheria</taxon>
        <taxon>Laurasiatheria</taxon>
        <taxon>Artiodactyla</taxon>
        <taxon>Ruminantia</taxon>
        <taxon>Pecora</taxon>
        <taxon>Bovidae</taxon>
        <taxon>Caprinae</taxon>
        <taxon>Ovis</taxon>
    </lineage>
</organism>
<sequence length="156" mass="17774">MHVKKQQLKLDMEQKNVSKYVKAVYAAYLFNLYAEDIMQNGELDEAQAEIKIARSISNLRYADDPTLMAESKKELKSLFLEVKEESEKVGLKLNIQKTKIMASSPITSWQIDGEKMGTVTDFIFLGSKITADGDCSHEIKRHLLLIRKTMTNLDSI</sequence>
<dbReference type="Ensembl" id="ENSOART00020074835.1">
    <property type="protein sequence ID" value="ENSOARP00020039764.1"/>
    <property type="gene ID" value="ENSOARG00020033400.1"/>
</dbReference>
<protein>
    <submittedName>
        <fullName evidence="1">Uncharacterized protein</fullName>
    </submittedName>
</protein>
<reference evidence="1" key="1">
    <citation type="submission" date="2020-11" db="EMBL/GenBank/DDBJ databases">
        <authorList>
            <person name="Davenport K.M."/>
            <person name="Bickhart D.M."/>
            <person name="Smith T.P.L."/>
            <person name="Murdoch B.M."/>
            <person name="Rosen B.D."/>
        </authorList>
    </citation>
    <scope>NUCLEOTIDE SEQUENCE [LARGE SCALE GENOMIC DNA]</scope>
    <source>
        <strain evidence="1">OAR_USU_Benz2616</strain>
    </source>
</reference>
<proteinExistence type="predicted"/>
<evidence type="ECO:0000313" key="1">
    <source>
        <dbReference type="Ensembl" id="ENSOARP00020039764.1"/>
    </source>
</evidence>
<accession>A0AC11D4V3</accession>
<name>A0AC11D4V3_SHEEP</name>